<reference evidence="1 2" key="1">
    <citation type="journal article" date="2020" name="Cell">
        <title>Large-Scale Comparative Analyses of Tick Genomes Elucidate Their Genetic Diversity and Vector Capacities.</title>
        <authorList>
            <consortium name="Tick Genome and Microbiome Consortium (TIGMIC)"/>
            <person name="Jia N."/>
            <person name="Wang J."/>
            <person name="Shi W."/>
            <person name="Du L."/>
            <person name="Sun Y."/>
            <person name="Zhan W."/>
            <person name="Jiang J.F."/>
            <person name="Wang Q."/>
            <person name="Zhang B."/>
            <person name="Ji P."/>
            <person name="Bell-Sakyi L."/>
            <person name="Cui X.M."/>
            <person name="Yuan T.T."/>
            <person name="Jiang B.G."/>
            <person name="Yang W.F."/>
            <person name="Lam T.T."/>
            <person name="Chang Q.C."/>
            <person name="Ding S.J."/>
            <person name="Wang X.J."/>
            <person name="Zhu J.G."/>
            <person name="Ruan X.D."/>
            <person name="Zhao L."/>
            <person name="Wei J.T."/>
            <person name="Ye R.Z."/>
            <person name="Que T.C."/>
            <person name="Du C.H."/>
            <person name="Zhou Y.H."/>
            <person name="Cheng J.X."/>
            <person name="Dai P.F."/>
            <person name="Guo W.B."/>
            <person name="Han X.H."/>
            <person name="Huang E.J."/>
            <person name="Li L.F."/>
            <person name="Wei W."/>
            <person name="Gao Y.C."/>
            <person name="Liu J.Z."/>
            <person name="Shao H.Z."/>
            <person name="Wang X."/>
            <person name="Wang C.C."/>
            <person name="Yang T.C."/>
            <person name="Huo Q.B."/>
            <person name="Li W."/>
            <person name="Chen H.Y."/>
            <person name="Chen S.E."/>
            <person name="Zhou L.G."/>
            <person name="Ni X.B."/>
            <person name="Tian J.H."/>
            <person name="Sheng Y."/>
            <person name="Liu T."/>
            <person name="Pan Y.S."/>
            <person name="Xia L.Y."/>
            <person name="Li J."/>
            <person name="Zhao F."/>
            <person name="Cao W.C."/>
        </authorList>
    </citation>
    <scope>NUCLEOTIDE SEQUENCE [LARGE SCALE GENOMIC DNA]</scope>
    <source>
        <strain evidence="1">Iper-2018</strain>
    </source>
</reference>
<keyword evidence="2" id="KW-1185">Reference proteome</keyword>
<evidence type="ECO:0000313" key="1">
    <source>
        <dbReference type="EMBL" id="KAG0445238.1"/>
    </source>
</evidence>
<gene>
    <name evidence="1" type="ORF">HPB47_017983</name>
</gene>
<organism evidence="1 2">
    <name type="scientific">Ixodes persulcatus</name>
    <name type="common">Taiga tick</name>
    <dbReference type="NCBI Taxonomy" id="34615"/>
    <lineage>
        <taxon>Eukaryota</taxon>
        <taxon>Metazoa</taxon>
        <taxon>Ecdysozoa</taxon>
        <taxon>Arthropoda</taxon>
        <taxon>Chelicerata</taxon>
        <taxon>Arachnida</taxon>
        <taxon>Acari</taxon>
        <taxon>Parasitiformes</taxon>
        <taxon>Ixodida</taxon>
        <taxon>Ixodoidea</taxon>
        <taxon>Ixodidae</taxon>
        <taxon>Ixodinae</taxon>
        <taxon>Ixodes</taxon>
    </lineage>
</organism>
<name>A0AC60R270_IXOPE</name>
<sequence length="575" mass="63669">MIMAFVASEALSWQGLDNLLLMVNAFFAPEQSVLPQSKYLFRKLFAAEAESAAVRHFYCRSCNDLLEVSAEDGVCPTCETSSKLKDAKKDGAFFVVLDIGKQLNHVIQNNKAALHEKLNQIASERGATTSVISDITQAKAYKKLQSSRTLGESDLTLTVNTDGSPVFTSSGASVWPIQFTVNELPVPQRFQVSVLAGLWFGKGHPNMTLFFGKFVEGVKSMQPVTWQHEGTEHSSRAYILCCCVDAPARASVQNMVLFNGYYGCPWCLIKGDYVDGSLRFLSFEDARGRTSAGVLRDMKLALESSLVINGYKGPSPAVGLPDFDLVWGFTVEYMHAVLLGVIRQITEILLSSVNSNERFYIGSPSSVAALDRRLLSITPPHCVTRLPRSLATRSNWKASEWRHWLLYYCLPCTLGILHPRYWSHLAKLVEGVHLLLREELTSSSIDRADALLRTFVASTATLYKDQAMTFNIHQMLHLAEAARQMGPLWGHSAFVFESGNGRLVKLVTGANGVPSQIVERVFMSQQLDSFLASPLVPDSCKVVCHRMLGYPKLVNFVSIGSLEVHFFLRASTFSG</sequence>
<evidence type="ECO:0000313" key="2">
    <source>
        <dbReference type="Proteomes" id="UP000805193"/>
    </source>
</evidence>
<dbReference type="EMBL" id="JABSTQ010000698">
    <property type="protein sequence ID" value="KAG0445238.1"/>
    <property type="molecule type" value="Genomic_DNA"/>
</dbReference>
<proteinExistence type="predicted"/>
<protein>
    <submittedName>
        <fullName evidence="1">Uncharacterized protein</fullName>
    </submittedName>
</protein>
<dbReference type="Proteomes" id="UP000805193">
    <property type="component" value="Unassembled WGS sequence"/>
</dbReference>
<accession>A0AC60R270</accession>
<comment type="caution">
    <text evidence="1">The sequence shown here is derived from an EMBL/GenBank/DDBJ whole genome shotgun (WGS) entry which is preliminary data.</text>
</comment>